<dbReference type="InterPro" id="IPR011268">
    <property type="entry name" value="Purine_phosphorylase"/>
</dbReference>
<dbReference type="Pfam" id="PF01048">
    <property type="entry name" value="PNP_UDP_1"/>
    <property type="match status" value="1"/>
</dbReference>
<dbReference type="GO" id="GO:0004731">
    <property type="term" value="F:purine-nucleoside phosphorylase activity"/>
    <property type="evidence" value="ECO:0007669"/>
    <property type="project" value="UniProtKB-EC"/>
</dbReference>
<dbReference type="Gene3D" id="3.40.50.1580">
    <property type="entry name" value="Nucleoside phosphorylase domain"/>
    <property type="match status" value="1"/>
</dbReference>
<dbReference type="GO" id="GO:0005737">
    <property type="term" value="C:cytoplasm"/>
    <property type="evidence" value="ECO:0007669"/>
    <property type="project" value="TreeGrafter"/>
</dbReference>
<dbReference type="AlphaFoldDB" id="A0A4R9C2F0"/>
<evidence type="ECO:0000256" key="5">
    <source>
        <dbReference type="ARBA" id="ARBA00022679"/>
    </source>
</evidence>
<dbReference type="InterPro" id="IPR035994">
    <property type="entry name" value="Nucleoside_phosphorylase_sf"/>
</dbReference>
<dbReference type="PANTHER" id="PTHR11904:SF9">
    <property type="entry name" value="PURINE NUCLEOSIDE PHOSPHORYLASE-RELATED"/>
    <property type="match status" value="1"/>
</dbReference>
<evidence type="ECO:0000256" key="3">
    <source>
        <dbReference type="ARBA" id="ARBA00006751"/>
    </source>
</evidence>
<comment type="similarity">
    <text evidence="3 7">Belongs to the PNP/MTAP phosphorylase family.</text>
</comment>
<proteinExistence type="inferred from homology"/>
<protein>
    <recommendedName>
        <fullName evidence="7">Purine nucleoside phosphorylase</fullName>
        <ecNumber evidence="7">2.4.2.1</ecNumber>
    </recommendedName>
    <alternativeName>
        <fullName evidence="7">Inosine-guanosine phosphorylase</fullName>
    </alternativeName>
</protein>
<keyword evidence="4 7" id="KW-0328">Glycosyltransferase</keyword>
<evidence type="ECO:0000256" key="1">
    <source>
        <dbReference type="ARBA" id="ARBA00002678"/>
    </source>
</evidence>
<dbReference type="PIRSF" id="PIRSF000477">
    <property type="entry name" value="PurNPase"/>
    <property type="match status" value="1"/>
</dbReference>
<evidence type="ECO:0000256" key="4">
    <source>
        <dbReference type="ARBA" id="ARBA00022676"/>
    </source>
</evidence>
<keyword evidence="5 7" id="KW-0808">Transferase</keyword>
<dbReference type="PANTHER" id="PTHR11904">
    <property type="entry name" value="METHYLTHIOADENOSINE/PURINE NUCLEOSIDE PHOSPHORYLASE"/>
    <property type="match status" value="1"/>
</dbReference>
<keyword evidence="11" id="KW-1185">Reference proteome</keyword>
<dbReference type="CDD" id="cd09009">
    <property type="entry name" value="PNP-EcPNPII_like"/>
    <property type="match status" value="1"/>
</dbReference>
<evidence type="ECO:0000313" key="11">
    <source>
        <dbReference type="Proteomes" id="UP000297454"/>
    </source>
</evidence>
<feature type="binding site" evidence="8">
    <location>
        <position position="33"/>
    </location>
    <ligand>
        <name>phosphate</name>
        <dbReference type="ChEBI" id="CHEBI:43474"/>
    </ligand>
</feature>
<dbReference type="RefSeq" id="WP_134744266.1">
    <property type="nucleotide sequence ID" value="NZ_CP119762.1"/>
</dbReference>
<dbReference type="GO" id="GO:0009116">
    <property type="term" value="P:nucleoside metabolic process"/>
    <property type="evidence" value="ECO:0007669"/>
    <property type="project" value="InterPro"/>
</dbReference>
<dbReference type="NCBIfam" id="TIGR01697">
    <property type="entry name" value="PNPH-PUNA-XAPA"/>
    <property type="match status" value="1"/>
</dbReference>
<comment type="function">
    <text evidence="1">The purine nucleoside phosphorylases catalyze the phosphorolytic breakdown of the N-glycosidic bond in the beta-(deoxy)ribonucleoside molecules, with the formation of the corresponding free purine bases and pentose-1-phosphate. Cleaves guanosine, inosine, 2'-deoxyguanosine and 2'-deoxyinosine.</text>
</comment>
<feature type="binding site" evidence="8">
    <location>
        <position position="196"/>
    </location>
    <ligand>
        <name>a purine D-ribonucleoside</name>
        <dbReference type="ChEBI" id="CHEBI:142355"/>
    </ligand>
</feature>
<evidence type="ECO:0000256" key="6">
    <source>
        <dbReference type="ARBA" id="ARBA00048556"/>
    </source>
</evidence>
<feature type="binding site" evidence="8">
    <location>
        <position position="215"/>
    </location>
    <ligand>
        <name>phosphate</name>
        <dbReference type="ChEBI" id="CHEBI:43474"/>
    </ligand>
</feature>
<comment type="pathway">
    <text evidence="2 7">Purine metabolism; purine nucleoside salvage.</text>
</comment>
<evidence type="ECO:0000256" key="7">
    <source>
        <dbReference type="PIRNR" id="PIRNR000477"/>
    </source>
</evidence>
<accession>A0A4R9C2F0</accession>
<feature type="domain" description="Nucleoside phosphorylase" evidence="9">
    <location>
        <begin position="27"/>
        <end position="273"/>
    </location>
</feature>
<dbReference type="NCBIfam" id="NF006054">
    <property type="entry name" value="PRK08202.1"/>
    <property type="match status" value="1"/>
</dbReference>
<dbReference type="EMBL" id="SCFR01000018">
    <property type="protein sequence ID" value="TFF65599.1"/>
    <property type="molecule type" value="Genomic_DNA"/>
</dbReference>
<feature type="binding site" evidence="8">
    <location>
        <position position="238"/>
    </location>
    <ligand>
        <name>a purine D-ribonucleoside</name>
        <dbReference type="ChEBI" id="CHEBI:142355"/>
    </ligand>
</feature>
<sequence>MTENIIYTKLKTAYNDLVKKIDFKPELAITLGSGLGKLADVVDVEQEISYSDIEGFPVSTAPGHKGRFVFTHIHGIPTVIMQGRVHRYEGYSASDTVIPTRLMGMMGAKTLIVTNAAGGVNKNFSIGDLMIIRDHLTQFVESPLMGPNVKELGTRFPDMTEVYNKEYSDTIEKLAKQKGISVQNGVYCQFSGPAYETPAEVRMASILGVDAVGMSTAIEAMAAKHMGMKVCGISLITNLATGISEVELSEQEVIEAGENASKYFIDLVLDFIKTLK</sequence>
<dbReference type="EC" id="2.4.2.1" evidence="7"/>
<feature type="binding site" evidence="8">
    <location>
        <position position="116"/>
    </location>
    <ligand>
        <name>phosphate</name>
        <dbReference type="ChEBI" id="CHEBI:43474"/>
    </ligand>
</feature>
<gene>
    <name evidence="10" type="ORF">EQF91_05635</name>
</gene>
<feature type="binding site" evidence="8">
    <location>
        <position position="64"/>
    </location>
    <ligand>
        <name>phosphate</name>
        <dbReference type="ChEBI" id="CHEBI:43474"/>
    </ligand>
</feature>
<dbReference type="UniPathway" id="UPA00606"/>
<evidence type="ECO:0000256" key="8">
    <source>
        <dbReference type="PIRSR" id="PIRSR000477-2"/>
    </source>
</evidence>
<evidence type="ECO:0000256" key="2">
    <source>
        <dbReference type="ARBA" id="ARBA00005058"/>
    </source>
</evidence>
<dbReference type="Proteomes" id="UP000297454">
    <property type="component" value="Unassembled WGS sequence"/>
</dbReference>
<comment type="caution">
    <text evidence="10">The sequence shown here is derived from an EMBL/GenBank/DDBJ whole genome shotgun (WGS) entry which is preliminary data.</text>
</comment>
<organism evidence="10 11">
    <name type="scientific">Helcococcus ovis</name>
    <dbReference type="NCBI Taxonomy" id="72026"/>
    <lineage>
        <taxon>Bacteria</taxon>
        <taxon>Bacillati</taxon>
        <taxon>Bacillota</taxon>
        <taxon>Tissierellia</taxon>
        <taxon>Tissierellales</taxon>
        <taxon>Peptoniphilaceae</taxon>
        <taxon>Helcococcus</taxon>
    </lineage>
</organism>
<evidence type="ECO:0000259" key="9">
    <source>
        <dbReference type="Pfam" id="PF01048"/>
    </source>
</evidence>
<feature type="binding site" evidence="8">
    <location>
        <begin position="84"/>
        <end position="86"/>
    </location>
    <ligand>
        <name>phosphate</name>
        <dbReference type="ChEBI" id="CHEBI:43474"/>
    </ligand>
</feature>
<reference evidence="10 11" key="1">
    <citation type="submission" date="2019-01" db="EMBL/GenBank/DDBJ databases">
        <title>Draft Genome Sequences of Helcococcus ovis Strains Isolated from the Uterus and Vagina of Dairy Cows with Metritis.</title>
        <authorList>
            <person name="Cunha F."/>
            <person name="Jeon S.J."/>
            <person name="Kutzer P."/>
            <person name="Galvao K.N."/>
        </authorList>
    </citation>
    <scope>NUCLEOTIDE SEQUENCE [LARGE SCALE GENOMIC DNA]</scope>
    <source>
        <strain evidence="10 11">KG-37</strain>
    </source>
</reference>
<name>A0A4R9C2F0_9FIRM</name>
<dbReference type="InterPro" id="IPR000845">
    <property type="entry name" value="Nucleoside_phosphorylase_d"/>
</dbReference>
<evidence type="ECO:0000313" key="10">
    <source>
        <dbReference type="EMBL" id="TFF65599.1"/>
    </source>
</evidence>
<comment type="catalytic activity">
    <reaction evidence="6">
        <text>a purine 2'-deoxy-D-ribonucleoside + phosphate = a purine nucleobase + 2-deoxy-alpha-D-ribose 1-phosphate</text>
        <dbReference type="Rhea" id="RHEA:36431"/>
        <dbReference type="ChEBI" id="CHEBI:26386"/>
        <dbReference type="ChEBI" id="CHEBI:43474"/>
        <dbReference type="ChEBI" id="CHEBI:57259"/>
        <dbReference type="ChEBI" id="CHEBI:142361"/>
        <dbReference type="EC" id="2.4.2.1"/>
    </reaction>
</comment>
<dbReference type="SUPFAM" id="SSF53167">
    <property type="entry name" value="Purine and uridine phosphorylases"/>
    <property type="match status" value="1"/>
</dbReference>